<sequence length="350" mass="37897">MKELGKIQHNFFEDTILKNCGYNRKEVSCGPGFGVDVAVIDLPNGLAMATASDPLSLIPSLGLEESAWLSVYLMANDIATTGHSAMYAQFVLNLPAHFSTADFKTYWNYIHMFCKEIQIAITGGHTGFIEGQNSTIAGGGTLTTIAPKKDILISKNAKSGNVLLVTKQCAISSSAILAMSFPKTVKNKLGKEIYDDGCGLFYKTSSVNDALVAVGSDINNSGITAMHDVTEGGVLGAIYELAIASQNGACIYNDCLPMGEAQKQICDLFSIDPRYCIGAGSMIIAVKKGFEKDVINRLKKQNIDCAIVGELTEKERGIKLIEDSKESELLYSGKDPYWTAFFNAYKEGWK</sequence>
<dbReference type="PANTHER" id="PTHR30303:SF4">
    <property type="entry name" value="HYDROGENASE EXPRESSION_FORMATION PROTEIN HYPE"/>
    <property type="match status" value="1"/>
</dbReference>
<feature type="domain" description="PurM-like N-terminal" evidence="2">
    <location>
        <begin position="35"/>
        <end position="138"/>
    </location>
</feature>
<dbReference type="SUPFAM" id="SSF56042">
    <property type="entry name" value="PurM C-terminal domain-like"/>
    <property type="match status" value="1"/>
</dbReference>
<proteinExistence type="inferred from homology"/>
<evidence type="ECO:0000256" key="1">
    <source>
        <dbReference type="ARBA" id="ARBA00006243"/>
    </source>
</evidence>
<dbReference type="AlphaFoldDB" id="A0A4R1LTI6"/>
<dbReference type="EMBL" id="SMGO01000003">
    <property type="protein sequence ID" value="TCK80569.1"/>
    <property type="molecule type" value="Genomic_DNA"/>
</dbReference>
<keyword evidence="5" id="KW-1185">Reference proteome</keyword>
<evidence type="ECO:0000259" key="3">
    <source>
        <dbReference type="Pfam" id="PF02769"/>
    </source>
</evidence>
<comment type="caution">
    <text evidence="4">The sequence shown here is derived from an EMBL/GenBank/DDBJ whole genome shotgun (WGS) entry which is preliminary data.</text>
</comment>
<dbReference type="RefSeq" id="WP_132225040.1">
    <property type="nucleotide sequence ID" value="NZ_SMGO01000003.1"/>
</dbReference>
<dbReference type="SUPFAM" id="SSF55326">
    <property type="entry name" value="PurM N-terminal domain-like"/>
    <property type="match status" value="1"/>
</dbReference>
<dbReference type="InterPro" id="IPR011854">
    <property type="entry name" value="HypE"/>
</dbReference>
<dbReference type="Gene3D" id="3.30.1330.10">
    <property type="entry name" value="PurM-like, N-terminal domain"/>
    <property type="match status" value="1"/>
</dbReference>
<dbReference type="Gene3D" id="3.90.650.10">
    <property type="entry name" value="PurM-like C-terminal domain"/>
    <property type="match status" value="1"/>
</dbReference>
<accession>A0A4R1LTI6</accession>
<evidence type="ECO:0000313" key="5">
    <source>
        <dbReference type="Proteomes" id="UP000294616"/>
    </source>
</evidence>
<dbReference type="PANTHER" id="PTHR30303">
    <property type="entry name" value="HYDROGENASE ISOENZYMES FORMATION PROTEIN HYPE"/>
    <property type="match status" value="1"/>
</dbReference>
<organism evidence="4 5">
    <name type="scientific">Albibacterium bauzanense</name>
    <dbReference type="NCBI Taxonomy" id="653929"/>
    <lineage>
        <taxon>Bacteria</taxon>
        <taxon>Pseudomonadati</taxon>
        <taxon>Bacteroidota</taxon>
        <taxon>Sphingobacteriia</taxon>
        <taxon>Sphingobacteriales</taxon>
        <taxon>Sphingobacteriaceae</taxon>
        <taxon>Albibacterium</taxon>
    </lineage>
</organism>
<dbReference type="PIRSF" id="PIRSF005644">
    <property type="entry name" value="Hdrgns_mtr_HypE"/>
    <property type="match status" value="1"/>
</dbReference>
<dbReference type="InterPro" id="IPR016188">
    <property type="entry name" value="PurM-like_N"/>
</dbReference>
<dbReference type="GO" id="GO:0051604">
    <property type="term" value="P:protein maturation"/>
    <property type="evidence" value="ECO:0007669"/>
    <property type="project" value="TreeGrafter"/>
</dbReference>
<gene>
    <name evidence="4" type="ORF">C8N28_2311</name>
</gene>
<feature type="domain" description="PurM-like C-terminal" evidence="3">
    <location>
        <begin position="159"/>
        <end position="317"/>
    </location>
</feature>
<dbReference type="InterPro" id="IPR036921">
    <property type="entry name" value="PurM-like_N_sf"/>
</dbReference>
<dbReference type="InterPro" id="IPR036676">
    <property type="entry name" value="PurM-like_C_sf"/>
</dbReference>
<dbReference type="Pfam" id="PF02769">
    <property type="entry name" value="AIRS_C"/>
    <property type="match status" value="1"/>
</dbReference>
<name>A0A4R1LTI6_9SPHI</name>
<dbReference type="OrthoDB" id="9801934at2"/>
<reference evidence="4 5" key="1">
    <citation type="submission" date="2019-03" db="EMBL/GenBank/DDBJ databases">
        <title>Genomic Encyclopedia of Archaeal and Bacterial Type Strains, Phase II (KMG-II): from individual species to whole genera.</title>
        <authorList>
            <person name="Goeker M."/>
        </authorList>
    </citation>
    <scope>NUCLEOTIDE SEQUENCE [LARGE SCALE GENOMIC DNA]</scope>
    <source>
        <strain evidence="4 5">DSM 22554</strain>
    </source>
</reference>
<evidence type="ECO:0000259" key="2">
    <source>
        <dbReference type="Pfam" id="PF00586"/>
    </source>
</evidence>
<evidence type="ECO:0000313" key="4">
    <source>
        <dbReference type="EMBL" id="TCK80569.1"/>
    </source>
</evidence>
<comment type="similarity">
    <text evidence="1">Belongs to the HypE family.</text>
</comment>
<dbReference type="Pfam" id="PF00586">
    <property type="entry name" value="AIRS"/>
    <property type="match status" value="1"/>
</dbReference>
<dbReference type="InterPro" id="IPR010918">
    <property type="entry name" value="PurM-like_C_dom"/>
</dbReference>
<dbReference type="Proteomes" id="UP000294616">
    <property type="component" value="Unassembled WGS sequence"/>
</dbReference>
<protein>
    <submittedName>
        <fullName evidence="4">Hydrogenase maturation factor</fullName>
    </submittedName>
</protein>